<comment type="similarity">
    <text evidence="2 5">Belongs to the RecX family.</text>
</comment>
<organism evidence="8 9">
    <name type="scientific">Leeia aquatica</name>
    <dbReference type="NCBI Taxonomy" id="2725557"/>
    <lineage>
        <taxon>Bacteria</taxon>
        <taxon>Pseudomonadati</taxon>
        <taxon>Pseudomonadota</taxon>
        <taxon>Betaproteobacteria</taxon>
        <taxon>Neisseriales</taxon>
        <taxon>Leeiaceae</taxon>
        <taxon>Leeia</taxon>
    </lineage>
</organism>
<dbReference type="PANTHER" id="PTHR33602">
    <property type="entry name" value="REGULATORY PROTEIN RECX FAMILY PROTEIN"/>
    <property type="match status" value="1"/>
</dbReference>
<sequence>MAPTKLSLEARAIQLLSRREYSRLELQRKLAPHAESVEQLDALLDRLAERRWQSDSRFAEQWVNSKSAQYGSRYLKHTLQERGIRGEALDEALASVADSELERARAAWRKKFSQAASTPAEQARQIRFLASRGFPLGLIRQVLNGVDELLPDDE</sequence>
<evidence type="ECO:0000256" key="2">
    <source>
        <dbReference type="ARBA" id="ARBA00009695"/>
    </source>
</evidence>
<dbReference type="GO" id="GO:0006282">
    <property type="term" value="P:regulation of DNA repair"/>
    <property type="evidence" value="ECO:0007669"/>
    <property type="project" value="UniProtKB-UniRule"/>
</dbReference>
<evidence type="ECO:0000313" key="8">
    <source>
        <dbReference type="EMBL" id="NLR74530.1"/>
    </source>
</evidence>
<dbReference type="InterPro" id="IPR003783">
    <property type="entry name" value="Regulatory_RecX"/>
</dbReference>
<keyword evidence="4 5" id="KW-0963">Cytoplasm</keyword>
<proteinExistence type="inferred from homology"/>
<dbReference type="AlphaFoldDB" id="A0A847RTJ6"/>
<dbReference type="Pfam" id="PF21981">
    <property type="entry name" value="RecX_HTH3"/>
    <property type="match status" value="1"/>
</dbReference>
<evidence type="ECO:0000256" key="4">
    <source>
        <dbReference type="ARBA" id="ARBA00022490"/>
    </source>
</evidence>
<dbReference type="RefSeq" id="WP_168876142.1">
    <property type="nucleotide sequence ID" value="NZ_JABAIM010000001.1"/>
</dbReference>
<dbReference type="InterPro" id="IPR036388">
    <property type="entry name" value="WH-like_DNA-bd_sf"/>
</dbReference>
<comment type="caution">
    <text evidence="8">The sequence shown here is derived from an EMBL/GenBank/DDBJ whole genome shotgun (WGS) entry which is preliminary data.</text>
</comment>
<dbReference type="GO" id="GO:0005737">
    <property type="term" value="C:cytoplasm"/>
    <property type="evidence" value="ECO:0007669"/>
    <property type="project" value="UniProtKB-SubCell"/>
</dbReference>
<dbReference type="NCBIfam" id="NF001055">
    <property type="entry name" value="PRK00117.2-5"/>
    <property type="match status" value="1"/>
</dbReference>
<comment type="function">
    <text evidence="5">Modulates RecA activity.</text>
</comment>
<dbReference type="PANTHER" id="PTHR33602:SF1">
    <property type="entry name" value="REGULATORY PROTEIN RECX FAMILY PROTEIN"/>
    <property type="match status" value="1"/>
</dbReference>
<protein>
    <recommendedName>
        <fullName evidence="3 5">Regulatory protein RecX</fullName>
    </recommendedName>
</protein>
<dbReference type="EMBL" id="JABAIM010000001">
    <property type="protein sequence ID" value="NLR74530.1"/>
    <property type="molecule type" value="Genomic_DNA"/>
</dbReference>
<dbReference type="Proteomes" id="UP000587991">
    <property type="component" value="Unassembled WGS sequence"/>
</dbReference>
<evidence type="ECO:0000256" key="3">
    <source>
        <dbReference type="ARBA" id="ARBA00018111"/>
    </source>
</evidence>
<dbReference type="Pfam" id="PF02631">
    <property type="entry name" value="RecX_HTH2"/>
    <property type="match status" value="1"/>
</dbReference>
<reference evidence="8 9" key="1">
    <citation type="submission" date="2020-04" db="EMBL/GenBank/DDBJ databases">
        <title>Draft genome of Leeia sp. IMCC25680.</title>
        <authorList>
            <person name="Song J."/>
            <person name="Cho J.-C."/>
        </authorList>
    </citation>
    <scope>NUCLEOTIDE SEQUENCE [LARGE SCALE GENOMIC DNA]</scope>
    <source>
        <strain evidence="8 9">IMCC25680</strain>
    </source>
</reference>
<feature type="domain" description="RecX third three-helical" evidence="7">
    <location>
        <begin position="98"/>
        <end position="143"/>
    </location>
</feature>
<evidence type="ECO:0000256" key="1">
    <source>
        <dbReference type="ARBA" id="ARBA00004496"/>
    </source>
</evidence>
<name>A0A847RTJ6_9NEIS</name>
<evidence type="ECO:0000259" key="6">
    <source>
        <dbReference type="Pfam" id="PF02631"/>
    </source>
</evidence>
<dbReference type="Gene3D" id="1.10.10.10">
    <property type="entry name" value="Winged helix-like DNA-binding domain superfamily/Winged helix DNA-binding domain"/>
    <property type="match status" value="3"/>
</dbReference>
<dbReference type="InterPro" id="IPR053925">
    <property type="entry name" value="RecX_HTH_3rd"/>
</dbReference>
<feature type="domain" description="RecX second three-helical" evidence="6">
    <location>
        <begin position="54"/>
        <end position="93"/>
    </location>
</feature>
<dbReference type="InterPro" id="IPR053924">
    <property type="entry name" value="RecX_HTH_2nd"/>
</dbReference>
<accession>A0A847RTJ6</accession>
<keyword evidence="9" id="KW-1185">Reference proteome</keyword>
<evidence type="ECO:0000256" key="5">
    <source>
        <dbReference type="HAMAP-Rule" id="MF_01114"/>
    </source>
</evidence>
<evidence type="ECO:0000259" key="7">
    <source>
        <dbReference type="Pfam" id="PF21981"/>
    </source>
</evidence>
<evidence type="ECO:0000313" key="9">
    <source>
        <dbReference type="Proteomes" id="UP000587991"/>
    </source>
</evidence>
<comment type="subcellular location">
    <subcellularLocation>
        <location evidence="1 5">Cytoplasm</location>
    </subcellularLocation>
</comment>
<dbReference type="HAMAP" id="MF_01114">
    <property type="entry name" value="RecX"/>
    <property type="match status" value="1"/>
</dbReference>
<gene>
    <name evidence="5 8" type="primary">recX</name>
    <name evidence="8" type="ORF">HF682_05100</name>
</gene>